<dbReference type="InterPro" id="IPR017974">
    <property type="entry name" value="Claudin_CS"/>
</dbReference>
<dbReference type="PRINTS" id="PR01077">
    <property type="entry name" value="CLAUDIN"/>
</dbReference>
<feature type="transmembrane region" description="Helical" evidence="8">
    <location>
        <begin position="6"/>
        <end position="27"/>
    </location>
</feature>
<feature type="transmembrane region" description="Helical" evidence="8">
    <location>
        <begin position="81"/>
        <end position="101"/>
    </location>
</feature>
<evidence type="ECO:0000256" key="8">
    <source>
        <dbReference type="RuleBase" id="RU060637"/>
    </source>
</evidence>
<evidence type="ECO:0000256" key="3">
    <source>
        <dbReference type="ARBA" id="ARBA00022475"/>
    </source>
</evidence>
<dbReference type="FunFam" id="1.20.140.150:FF:000001">
    <property type="entry name" value="Claudin"/>
    <property type="match status" value="1"/>
</dbReference>
<reference evidence="10" key="3">
    <citation type="journal article" date="2014" name="Nature">
        <title>Elephant shark genome provides unique insights into gnathostome evolution.</title>
        <authorList>
            <consortium name="International Elephant Shark Genome Sequencing Consortium"/>
            <person name="Venkatesh B."/>
            <person name="Lee A.P."/>
            <person name="Ravi V."/>
            <person name="Maurya A.K."/>
            <person name="Lian M.M."/>
            <person name="Swann J.B."/>
            <person name="Ohta Y."/>
            <person name="Flajnik M.F."/>
            <person name="Sutoh Y."/>
            <person name="Kasahara M."/>
            <person name="Hoon S."/>
            <person name="Gangu V."/>
            <person name="Roy S.W."/>
            <person name="Irimia M."/>
            <person name="Korzh V."/>
            <person name="Kondrychyn I."/>
            <person name="Lim Z.W."/>
            <person name="Tay B.H."/>
            <person name="Tohari S."/>
            <person name="Kong K.W."/>
            <person name="Ho S."/>
            <person name="Lorente-Galdos B."/>
            <person name="Quilez J."/>
            <person name="Marques-Bonet T."/>
            <person name="Raney B.J."/>
            <person name="Ingham P.W."/>
            <person name="Tay A."/>
            <person name="Hillier L.W."/>
            <person name="Minx P."/>
            <person name="Boehm T."/>
            <person name="Wilson R.K."/>
            <person name="Brenner S."/>
            <person name="Warren W.C."/>
        </authorList>
    </citation>
    <scope>NUCLEOTIDE SEQUENCE [LARGE SCALE GENOMIC DNA]</scope>
</reference>
<dbReference type="STRING" id="7868.ENSCMIP00000032966"/>
<evidence type="ECO:0000313" key="9">
    <source>
        <dbReference type="Ensembl" id="ENSCMIP00000032966.1"/>
    </source>
</evidence>
<reference evidence="9" key="4">
    <citation type="submission" date="2025-08" db="UniProtKB">
        <authorList>
            <consortium name="Ensembl"/>
        </authorList>
    </citation>
    <scope>IDENTIFICATION</scope>
</reference>
<comment type="subcellular location">
    <subcellularLocation>
        <location evidence="8">Cell junction</location>
        <location evidence="8">Tight junction</location>
    </subcellularLocation>
    <subcellularLocation>
        <location evidence="8">Cell membrane</location>
        <topology evidence="8">Multi-pass membrane protein</topology>
    </subcellularLocation>
</comment>
<keyword evidence="4 8" id="KW-0812">Transmembrane</keyword>
<dbReference type="PANTHER" id="PTHR12002">
    <property type="entry name" value="CLAUDIN"/>
    <property type="match status" value="1"/>
</dbReference>
<dbReference type="AlphaFoldDB" id="A0A4W3J022"/>
<proteinExistence type="inferred from homology"/>
<dbReference type="OMA" id="PHIQACR"/>
<keyword evidence="3 8" id="KW-1003">Cell membrane</keyword>
<keyword evidence="5 8" id="KW-0965">Cell junction</keyword>
<evidence type="ECO:0000256" key="5">
    <source>
        <dbReference type="ARBA" id="ARBA00022949"/>
    </source>
</evidence>
<protein>
    <recommendedName>
        <fullName evidence="8">Claudin</fullName>
    </recommendedName>
</protein>
<comment type="similarity">
    <text evidence="1 8">Belongs to the claudin family.</text>
</comment>
<evidence type="ECO:0000256" key="6">
    <source>
        <dbReference type="ARBA" id="ARBA00022989"/>
    </source>
</evidence>
<reference evidence="9" key="5">
    <citation type="submission" date="2025-09" db="UniProtKB">
        <authorList>
            <consortium name="Ensembl"/>
        </authorList>
    </citation>
    <scope>IDENTIFICATION</scope>
</reference>
<dbReference type="GO" id="GO:0005923">
    <property type="term" value="C:bicellular tight junction"/>
    <property type="evidence" value="ECO:0007669"/>
    <property type="project" value="UniProtKB-SubCell"/>
</dbReference>
<sequence length="215" mass="23371">MGATAFQITSLLLGFIGLVFVIVSTLSTAWKMSTFHATLITSTRTYDGLWRTCAFTSLGTMQCTFYWSLLALNPYVQACRALMIISIILGVLGTLMALFGLKCTNIGATDETKKGKIALSGGLVYVFAGVCCLVPISWYAFNVTQDFYNPIYAGTRYELGSALYIGWAGASLLILGGSFLCCSCKRNPKGYKYSAPKSGQRIYTKSETSQSKAYV</sequence>
<evidence type="ECO:0000256" key="2">
    <source>
        <dbReference type="ARBA" id="ARBA00022427"/>
    </source>
</evidence>
<dbReference type="Pfam" id="PF00822">
    <property type="entry name" value="PMP22_Claudin"/>
    <property type="match status" value="1"/>
</dbReference>
<dbReference type="PROSITE" id="PS01346">
    <property type="entry name" value="CLAUDIN"/>
    <property type="match status" value="1"/>
</dbReference>
<dbReference type="InterPro" id="IPR004031">
    <property type="entry name" value="PMP22/EMP/MP20/Claudin"/>
</dbReference>
<comment type="caution">
    <text evidence="8">Lacks conserved residue(s) required for the propagation of feature annotation.</text>
</comment>
<reference evidence="10" key="2">
    <citation type="journal article" date="2007" name="PLoS Biol.">
        <title>Survey sequencing and comparative analysis of the elephant shark (Callorhinchus milii) genome.</title>
        <authorList>
            <person name="Venkatesh B."/>
            <person name="Kirkness E.F."/>
            <person name="Loh Y.H."/>
            <person name="Halpern A.L."/>
            <person name="Lee A.P."/>
            <person name="Johnson J."/>
            <person name="Dandona N."/>
            <person name="Viswanathan L.D."/>
            <person name="Tay A."/>
            <person name="Venter J.C."/>
            <person name="Strausberg R.L."/>
            <person name="Brenner S."/>
        </authorList>
    </citation>
    <scope>NUCLEOTIDE SEQUENCE [LARGE SCALE GENOMIC DNA]</scope>
</reference>
<keyword evidence="10" id="KW-1185">Reference proteome</keyword>
<dbReference type="GO" id="GO:0005886">
    <property type="term" value="C:plasma membrane"/>
    <property type="evidence" value="ECO:0007669"/>
    <property type="project" value="UniProtKB-SubCell"/>
</dbReference>
<keyword evidence="6 8" id="KW-1133">Transmembrane helix</keyword>
<evidence type="ECO:0000256" key="4">
    <source>
        <dbReference type="ARBA" id="ARBA00022692"/>
    </source>
</evidence>
<dbReference type="Proteomes" id="UP000314986">
    <property type="component" value="Unassembled WGS sequence"/>
</dbReference>
<dbReference type="InParanoid" id="A0A4W3J022"/>
<organism evidence="9 10">
    <name type="scientific">Callorhinchus milii</name>
    <name type="common">Ghost shark</name>
    <dbReference type="NCBI Taxonomy" id="7868"/>
    <lineage>
        <taxon>Eukaryota</taxon>
        <taxon>Metazoa</taxon>
        <taxon>Chordata</taxon>
        <taxon>Craniata</taxon>
        <taxon>Vertebrata</taxon>
        <taxon>Chondrichthyes</taxon>
        <taxon>Holocephali</taxon>
        <taxon>Chimaeriformes</taxon>
        <taxon>Callorhinchidae</taxon>
        <taxon>Callorhinchus</taxon>
    </lineage>
</organism>
<comment type="function">
    <text evidence="8">Claudins function as major constituents of the tight junction complexes that regulate the permeability of epithelia.</text>
</comment>
<gene>
    <name evidence="9" type="primary">cldn18</name>
</gene>
<keyword evidence="2 8" id="KW-0796">Tight junction</keyword>
<dbReference type="InterPro" id="IPR006187">
    <property type="entry name" value="Claudin"/>
</dbReference>
<feature type="transmembrane region" description="Helical" evidence="8">
    <location>
        <begin position="122"/>
        <end position="141"/>
    </location>
</feature>
<evidence type="ECO:0000256" key="7">
    <source>
        <dbReference type="ARBA" id="ARBA00023136"/>
    </source>
</evidence>
<dbReference type="GeneTree" id="ENSGT00940000157650"/>
<name>A0A4W3J022_CALMI</name>
<dbReference type="Ensembl" id="ENSCMIT00000033471.1">
    <property type="protein sequence ID" value="ENSCMIP00000032966.1"/>
    <property type="gene ID" value="ENSCMIG00000014091.1"/>
</dbReference>
<dbReference type="Gene3D" id="1.20.140.150">
    <property type="match status" value="1"/>
</dbReference>
<reference evidence="10" key="1">
    <citation type="journal article" date="2006" name="Science">
        <title>Ancient noncoding elements conserved in the human genome.</title>
        <authorList>
            <person name="Venkatesh B."/>
            <person name="Kirkness E.F."/>
            <person name="Loh Y.H."/>
            <person name="Halpern A.L."/>
            <person name="Lee A.P."/>
            <person name="Johnson J."/>
            <person name="Dandona N."/>
            <person name="Viswanathan L.D."/>
            <person name="Tay A."/>
            <person name="Venter J.C."/>
            <person name="Strausberg R.L."/>
            <person name="Brenner S."/>
        </authorList>
    </citation>
    <scope>NUCLEOTIDE SEQUENCE [LARGE SCALE GENOMIC DNA]</scope>
</reference>
<evidence type="ECO:0000313" key="10">
    <source>
        <dbReference type="Proteomes" id="UP000314986"/>
    </source>
</evidence>
<dbReference type="GO" id="GO:0005198">
    <property type="term" value="F:structural molecule activity"/>
    <property type="evidence" value="ECO:0007669"/>
    <property type="project" value="InterPro"/>
</dbReference>
<feature type="transmembrane region" description="Helical" evidence="8">
    <location>
        <begin position="161"/>
        <end position="182"/>
    </location>
</feature>
<accession>A0A4W3J022</accession>
<evidence type="ECO:0000256" key="1">
    <source>
        <dbReference type="ARBA" id="ARBA00008295"/>
    </source>
</evidence>
<keyword evidence="7 8" id="KW-0472">Membrane</keyword>
<feature type="transmembrane region" description="Helical" evidence="8">
    <location>
        <begin position="48"/>
        <end position="69"/>
    </location>
</feature>